<dbReference type="PANTHER" id="PTHR42748:SF3">
    <property type="entry name" value="BLL4366 PROTEIN"/>
    <property type="match status" value="1"/>
</dbReference>
<dbReference type="EMBL" id="RXOL01000005">
    <property type="protein sequence ID" value="RVQ66050.1"/>
    <property type="molecule type" value="Genomic_DNA"/>
</dbReference>
<dbReference type="Proteomes" id="UP000283003">
    <property type="component" value="Unassembled WGS sequence"/>
</dbReference>
<dbReference type="AlphaFoldDB" id="A0A437GVX0"/>
<organism evidence="3 4">
    <name type="scientific">Croceicoccus ponticola</name>
    <dbReference type="NCBI Taxonomy" id="2217664"/>
    <lineage>
        <taxon>Bacteria</taxon>
        <taxon>Pseudomonadati</taxon>
        <taxon>Pseudomonadota</taxon>
        <taxon>Alphaproteobacteria</taxon>
        <taxon>Sphingomonadales</taxon>
        <taxon>Erythrobacteraceae</taxon>
        <taxon>Croceicoccus</taxon>
    </lineage>
</organism>
<name>A0A437GVX0_9SPHN</name>
<sequence>MKIVIIGGTGLIGSKTVAELNARGHEAIAAAPSTGVDTITGDGLDTALEGASIVIDLANSPSFEDATAMEFFQVSGRNLLAAASKAGVHHHIALSVVGTEKLQASGYFRAKQAQEELIKASGTPYTIIHSTQFFEFMGAIANGATEGGTVRLSSALIQPIISDDVAIAVADIALAEPANAVVEIAGPERQPISVMVARFLTAAGDPRVVVSDDTAAYFGVVLDELSLIPAGPALIAPTAFQTFLDRGELRT</sequence>
<evidence type="ECO:0000259" key="2">
    <source>
        <dbReference type="Pfam" id="PF13460"/>
    </source>
</evidence>
<evidence type="ECO:0000256" key="1">
    <source>
        <dbReference type="ARBA" id="ARBA00022857"/>
    </source>
</evidence>
<evidence type="ECO:0000313" key="3">
    <source>
        <dbReference type="EMBL" id="RVQ66050.1"/>
    </source>
</evidence>
<dbReference type="InterPro" id="IPR051164">
    <property type="entry name" value="NmrA-like_oxidored"/>
</dbReference>
<dbReference type="InterPro" id="IPR036291">
    <property type="entry name" value="NAD(P)-bd_dom_sf"/>
</dbReference>
<dbReference type="RefSeq" id="WP_127613152.1">
    <property type="nucleotide sequence ID" value="NZ_RXOL01000005.1"/>
</dbReference>
<dbReference type="SUPFAM" id="SSF51735">
    <property type="entry name" value="NAD(P)-binding Rossmann-fold domains"/>
    <property type="match status" value="1"/>
</dbReference>
<gene>
    <name evidence="3" type="ORF">EKN06_12000</name>
</gene>
<comment type="caution">
    <text evidence="3">The sequence shown here is derived from an EMBL/GenBank/DDBJ whole genome shotgun (WGS) entry which is preliminary data.</text>
</comment>
<dbReference type="Pfam" id="PF13460">
    <property type="entry name" value="NAD_binding_10"/>
    <property type="match status" value="1"/>
</dbReference>
<reference evidence="3 4" key="1">
    <citation type="submission" date="2018-12" db="EMBL/GenBank/DDBJ databases">
        <title>Croceicoccus ponticola sp. nov., a lipolytic bacterium isolated from seawater.</title>
        <authorList>
            <person name="Yoon J.-H."/>
        </authorList>
    </citation>
    <scope>NUCLEOTIDE SEQUENCE [LARGE SCALE GENOMIC DNA]</scope>
    <source>
        <strain evidence="3 4">GM-16</strain>
    </source>
</reference>
<evidence type="ECO:0000313" key="4">
    <source>
        <dbReference type="Proteomes" id="UP000283003"/>
    </source>
</evidence>
<proteinExistence type="predicted"/>
<protein>
    <submittedName>
        <fullName evidence="3">SDR family oxidoreductase</fullName>
    </submittedName>
</protein>
<feature type="domain" description="NAD(P)-binding" evidence="2">
    <location>
        <begin position="7"/>
        <end position="134"/>
    </location>
</feature>
<dbReference type="OrthoDB" id="9787292at2"/>
<dbReference type="Gene3D" id="3.40.50.720">
    <property type="entry name" value="NAD(P)-binding Rossmann-like Domain"/>
    <property type="match status" value="1"/>
</dbReference>
<accession>A0A437GVX0</accession>
<dbReference type="InterPro" id="IPR016040">
    <property type="entry name" value="NAD(P)-bd_dom"/>
</dbReference>
<dbReference type="PANTHER" id="PTHR42748">
    <property type="entry name" value="NITROGEN METABOLITE REPRESSION PROTEIN NMRA FAMILY MEMBER"/>
    <property type="match status" value="1"/>
</dbReference>
<keyword evidence="1" id="KW-0521">NADP</keyword>
<keyword evidence="4" id="KW-1185">Reference proteome</keyword>